<dbReference type="AlphaFoldDB" id="A0A1V9GBL3"/>
<sequence length="127" mass="14647">MRKKIKGRINFSLLTPLILITDLLREIFGLHTRLHEIKYTKYKNASKVIKIIIIHGNDIPTEFKEIDSSQKKELVEKFNSCKNTSPLEDWSLIAINDENGNVNTLPALVLSEEQSKKLQKIIAKYNL</sequence>
<proteinExistence type="predicted"/>
<protein>
    <submittedName>
        <fullName evidence="1">Uncharacterized protein</fullName>
    </submittedName>
</protein>
<reference evidence="2" key="1">
    <citation type="submission" date="2016-04" db="EMBL/GenBank/DDBJ databases">
        <authorList>
            <person name="Chen L."/>
            <person name="Zhuang W."/>
            <person name="Wang G."/>
        </authorList>
    </citation>
    <scope>NUCLEOTIDE SEQUENCE [LARGE SCALE GENOMIC DNA]</scope>
    <source>
        <strain evidence="2">208</strain>
    </source>
</reference>
<gene>
    <name evidence="1" type="ORF">A4R26_10150</name>
</gene>
<dbReference type="STRING" id="550983.A4R26_10150"/>
<dbReference type="Proteomes" id="UP000192276">
    <property type="component" value="Unassembled WGS sequence"/>
</dbReference>
<organism evidence="1 2">
    <name type="scientific">Niastella populi</name>
    <dbReference type="NCBI Taxonomy" id="550983"/>
    <lineage>
        <taxon>Bacteria</taxon>
        <taxon>Pseudomonadati</taxon>
        <taxon>Bacteroidota</taxon>
        <taxon>Chitinophagia</taxon>
        <taxon>Chitinophagales</taxon>
        <taxon>Chitinophagaceae</taxon>
        <taxon>Niastella</taxon>
    </lineage>
</organism>
<keyword evidence="2" id="KW-1185">Reference proteome</keyword>
<evidence type="ECO:0000313" key="2">
    <source>
        <dbReference type="Proteomes" id="UP000192276"/>
    </source>
</evidence>
<accession>A0A1V9GBL3</accession>
<dbReference type="EMBL" id="LWBP01000002">
    <property type="protein sequence ID" value="OQP67858.1"/>
    <property type="molecule type" value="Genomic_DNA"/>
</dbReference>
<name>A0A1V9GBL3_9BACT</name>
<comment type="caution">
    <text evidence="1">The sequence shown here is derived from an EMBL/GenBank/DDBJ whole genome shotgun (WGS) entry which is preliminary data.</text>
</comment>
<evidence type="ECO:0000313" key="1">
    <source>
        <dbReference type="EMBL" id="OQP67858.1"/>
    </source>
</evidence>